<dbReference type="PANTHER" id="PTHR43739:SF5">
    <property type="entry name" value="EXO-ALPHA-SIALIDASE"/>
    <property type="match status" value="1"/>
</dbReference>
<dbReference type="SUPFAM" id="SSF110296">
    <property type="entry name" value="Oligoxyloglucan reducing end-specific cellobiohydrolase"/>
    <property type="match status" value="1"/>
</dbReference>
<sequence>MSHSLTIDTVLDAVRFRCIGPTRGGRVVAVAGHPCNPAEFYFGAVAGGVWKTEDAGTTWRCITDGQLKTASVGALCVSDSHPNVIYVGMGETTIRTDVSYGDGVYKSTDGGRTWKHLGLADTRHIGRVRVHPTNPDLVYVAALGHAFGPNEERGVYRSKDGGATWEKVLYVSDKAGAVDLCLDPQNPDILYASIWQVYRTFWELSSGGPGSGLWRSRDGGDTWERISDNKGFPQTLKGKIGVAASPVKAGRVWAIVEAKDASGLYRSEDFGATWERMTDNPDLLARPWYYMHVYADPQDEDTVYVLNLGMHKSTDGGKTFTEIPTPHGDNHDLWIDPRNNRRMIEGNDGGACISFNGGESFSTIYNQMTAQFYHMDIDNEFPYRVYGTQQDNSSICVPSDTLSGAITWADCEVVGTGESGYIVVKPDDVNTVYVGAVGSSPGGQGALQKVDRVSGQIQLVNVWPEDLHGRGVGEAKIRFPWTFPIAFSPHDPNVLYTCGNQVFRSTNGGHSWEAISPDLTRADMSKLGPSGGPITLDTSGAEHYATIYAFCESPHEPGVFMAGSDDGLVHISRDGGASWQNVTPPDLPEWSYIRTVEPSPFDPATWYVAATRYKLDDPAPYLYKTTDYGATWRAITDGIPANDYVRVIRCDPNRQGVLYVGTELGLYISFDDGASWRRWRSNLPVAPIYDMKIKNEDLVLATHGRGFWIGDNLTLLYQGLDAVEKENAGMTLFAPRRTYRILPDLFADWMPAEGKIYSIGLGSGATILARKTETGQLERTFLDAGEGAPRGAVIDYFLPEAPAAETPVLLEILDEHGALLRSYGRKPAGYDQWDDKRKSLDPGPWLPLNAGMNRFVWNLRLPGATKVPGNKTAAAANEGPFVLPGRYQVRLRVGDWVQTQTFEVVNDPRVRTSMADLQEQFALLLRIRDKISAIHEAVNRLRNVREQVELWRKRAGDHPTIDAAATALLEKLASIEDALILPGDQKVTYSLIIRSRLNEALASVIPIVGSADARPTEQAYAIVEHYSAQIDAQLAALEAVFSEDLAKLNRAIQEANLAPIEG</sequence>
<organism evidence="3">
    <name type="scientific">Caldilinea aerophila</name>
    <dbReference type="NCBI Taxonomy" id="133453"/>
    <lineage>
        <taxon>Bacteria</taxon>
        <taxon>Bacillati</taxon>
        <taxon>Chloroflexota</taxon>
        <taxon>Caldilineae</taxon>
        <taxon>Caldilineales</taxon>
        <taxon>Caldilineaceae</taxon>
        <taxon>Caldilinea</taxon>
    </lineage>
</organism>
<dbReference type="EMBL" id="DSMG01000011">
    <property type="protein sequence ID" value="HDX30054.1"/>
    <property type="molecule type" value="Genomic_DNA"/>
</dbReference>
<dbReference type="CDD" id="cd15482">
    <property type="entry name" value="Sialidase_non-viral"/>
    <property type="match status" value="2"/>
</dbReference>
<keyword evidence="3" id="KW-0378">Hydrolase</keyword>
<evidence type="ECO:0000259" key="2">
    <source>
        <dbReference type="Pfam" id="PF15902"/>
    </source>
</evidence>
<name>A0A7C1FGX6_9CHLR</name>
<comment type="caution">
    <text evidence="3">The sequence shown here is derived from an EMBL/GenBank/DDBJ whole genome shotgun (WGS) entry which is preliminary data.</text>
</comment>
<dbReference type="Pfam" id="PF15902">
    <property type="entry name" value="Sortilin-Vps10"/>
    <property type="match status" value="1"/>
</dbReference>
<accession>A0A7C1FGX6</accession>
<dbReference type="GO" id="GO:0010411">
    <property type="term" value="P:xyloglucan metabolic process"/>
    <property type="evidence" value="ECO:0007669"/>
    <property type="project" value="TreeGrafter"/>
</dbReference>
<dbReference type="InterPro" id="IPR015943">
    <property type="entry name" value="WD40/YVTN_repeat-like_dom_sf"/>
</dbReference>
<dbReference type="AlphaFoldDB" id="A0A7C1FGX6"/>
<dbReference type="Gene3D" id="2.130.10.10">
    <property type="entry name" value="YVTN repeat-like/Quinoprotein amine dehydrogenase"/>
    <property type="match status" value="4"/>
</dbReference>
<reference evidence="3" key="1">
    <citation type="journal article" date="2020" name="mSystems">
        <title>Genome- and Community-Level Interaction Insights into Carbon Utilization and Element Cycling Functions of Hydrothermarchaeota in Hydrothermal Sediment.</title>
        <authorList>
            <person name="Zhou Z."/>
            <person name="Liu Y."/>
            <person name="Xu W."/>
            <person name="Pan J."/>
            <person name="Luo Z.H."/>
            <person name="Li M."/>
        </authorList>
    </citation>
    <scope>NUCLEOTIDE SEQUENCE [LARGE SCALE GENOMIC DNA]</scope>
    <source>
        <strain evidence="3">SpSt-289</strain>
    </source>
</reference>
<dbReference type="InterPro" id="IPR002860">
    <property type="entry name" value="BNR_rpt"/>
</dbReference>
<dbReference type="PANTHER" id="PTHR43739">
    <property type="entry name" value="XYLOGLUCANASE (EUROFUNG)"/>
    <property type="match status" value="1"/>
</dbReference>
<gene>
    <name evidence="3" type="ORF">ENQ20_01015</name>
</gene>
<dbReference type="GO" id="GO:0016787">
    <property type="term" value="F:hydrolase activity"/>
    <property type="evidence" value="ECO:0007669"/>
    <property type="project" value="UniProtKB-KW"/>
</dbReference>
<dbReference type="Pfam" id="PF15899">
    <property type="entry name" value="BNR_6"/>
    <property type="match status" value="1"/>
</dbReference>
<feature type="domain" description="Sortilin N-terminal" evidence="2">
    <location>
        <begin position="104"/>
        <end position="229"/>
    </location>
</feature>
<dbReference type="InterPro" id="IPR031778">
    <property type="entry name" value="Sortilin_N"/>
</dbReference>
<dbReference type="SUPFAM" id="SSF50939">
    <property type="entry name" value="Sialidases"/>
    <property type="match status" value="1"/>
</dbReference>
<keyword evidence="1" id="KW-0677">Repeat</keyword>
<proteinExistence type="predicted"/>
<protein>
    <submittedName>
        <fullName evidence="3">Glycosyl hydrolase</fullName>
    </submittedName>
</protein>
<evidence type="ECO:0000256" key="1">
    <source>
        <dbReference type="ARBA" id="ARBA00022737"/>
    </source>
</evidence>
<dbReference type="InterPro" id="IPR036278">
    <property type="entry name" value="Sialidase_sf"/>
</dbReference>
<dbReference type="InterPro" id="IPR052025">
    <property type="entry name" value="Xyloglucanase_GH74"/>
</dbReference>
<evidence type="ECO:0000313" key="3">
    <source>
        <dbReference type="EMBL" id="HDX30054.1"/>
    </source>
</evidence>